<keyword evidence="6" id="KW-0282">Flagellum</keyword>
<protein>
    <recommendedName>
        <fullName evidence="3">Flagellin</fullName>
    </recommendedName>
</protein>
<dbReference type="HOGENOM" id="CLU_011142_1_1_5"/>
<keyword evidence="3" id="KW-0964">Secreted</keyword>
<keyword evidence="6" id="KW-0969">Cilium</keyword>
<sequence>MSSILTNNSAMVALQTLKSINNDLGKVQSEISTGKTVASAKDNAATWAISKVMSSDVEGFKAISDSLSLGSSTVGVALNGAEGITDLLTEIKGKIVNAQEENVDRDKIQTDIEALRDQIQSISGAAQFNGLNLLSNTESGTDAAGSGTSNILSSLDRAGDGTVAASNIAVAKQDLGTGASAIDFTATAVTAATDIISVGGAATQVAVAQAGAAAPTADVDAFSFGAAATDAVEAGTGFQIMLSADGGALDNLLDTADGDITFVARDGDTAADVATALADKFNAYVTEALGENATNPVAVANGNSIEITPATGVAADTFSINAEQYAAADTTIGGRLEALNEIDVSTAAGAESALAEIETLIQTSIDAAASLGSDGKRIETQNEFVGKLMDGLKSGIGSLVDADMEAASAKLQALQTQQQLGVQALSIANQAPQTILSLFR</sequence>
<dbReference type="PANTHER" id="PTHR42792:SF2">
    <property type="entry name" value="FLAGELLIN"/>
    <property type="match status" value="1"/>
</dbReference>
<dbReference type="AlphaFoldDB" id="F7ZIC3"/>
<gene>
    <name evidence="6" type="ordered locus">RLO149_c043660</name>
</gene>
<dbReference type="InterPro" id="IPR001029">
    <property type="entry name" value="Flagellin_N"/>
</dbReference>
<dbReference type="OrthoDB" id="8328560at2"/>
<dbReference type="InterPro" id="IPR001492">
    <property type="entry name" value="Flagellin"/>
</dbReference>
<dbReference type="Pfam" id="PF00669">
    <property type="entry name" value="Flagellin_N"/>
    <property type="match status" value="1"/>
</dbReference>
<dbReference type="SUPFAM" id="SSF64518">
    <property type="entry name" value="Phase 1 flagellin"/>
    <property type="match status" value="1"/>
</dbReference>
<dbReference type="PANTHER" id="PTHR42792">
    <property type="entry name" value="FLAGELLIN"/>
    <property type="match status" value="1"/>
</dbReference>
<dbReference type="Pfam" id="PF00700">
    <property type="entry name" value="Flagellin_C"/>
    <property type="match status" value="1"/>
</dbReference>
<feature type="domain" description="Flagellin C-terminal" evidence="5">
    <location>
        <begin position="356"/>
        <end position="439"/>
    </location>
</feature>
<dbReference type="Proteomes" id="UP000001353">
    <property type="component" value="Chromosome"/>
</dbReference>
<dbReference type="PRINTS" id="PR00207">
    <property type="entry name" value="FLAGELLIN"/>
</dbReference>
<feature type="domain" description="Flagellin N-terminal" evidence="4">
    <location>
        <begin position="4"/>
        <end position="137"/>
    </location>
</feature>
<dbReference type="eggNOG" id="COG1344">
    <property type="taxonomic scope" value="Bacteria"/>
</dbReference>
<comment type="similarity">
    <text evidence="1 3">Belongs to the bacterial flagellin family.</text>
</comment>
<dbReference type="GO" id="GO:0009288">
    <property type="term" value="C:bacterial-type flagellum"/>
    <property type="evidence" value="ECO:0007669"/>
    <property type="project" value="UniProtKB-SubCell"/>
</dbReference>
<evidence type="ECO:0000256" key="1">
    <source>
        <dbReference type="ARBA" id="ARBA00005709"/>
    </source>
</evidence>
<keyword evidence="6" id="KW-0966">Cell projection</keyword>
<evidence type="ECO:0000256" key="2">
    <source>
        <dbReference type="ARBA" id="ARBA00023143"/>
    </source>
</evidence>
<proteinExistence type="inferred from homology"/>
<evidence type="ECO:0000259" key="5">
    <source>
        <dbReference type="Pfam" id="PF00700"/>
    </source>
</evidence>
<evidence type="ECO:0000256" key="3">
    <source>
        <dbReference type="RuleBase" id="RU362073"/>
    </source>
</evidence>
<dbReference type="Gene3D" id="1.20.1330.10">
    <property type="entry name" value="f41 fragment of flagellin, N-terminal domain"/>
    <property type="match status" value="2"/>
</dbReference>
<evidence type="ECO:0000313" key="7">
    <source>
        <dbReference type="Proteomes" id="UP000001353"/>
    </source>
</evidence>
<dbReference type="STRING" id="391595.RLO149_c043660"/>
<comment type="function">
    <text evidence="3">Flagellin is the subunit protein which polymerizes to form the filaments of bacterial flagella.</text>
</comment>
<keyword evidence="2 3" id="KW-0975">Bacterial flagellum</keyword>
<dbReference type="EMBL" id="CP002623">
    <property type="protein sequence ID" value="AEI96259.1"/>
    <property type="molecule type" value="Genomic_DNA"/>
</dbReference>
<accession>F7ZIC3</accession>
<keyword evidence="7" id="KW-1185">Reference proteome</keyword>
<evidence type="ECO:0000313" key="6">
    <source>
        <dbReference type="EMBL" id="AEI96259.1"/>
    </source>
</evidence>
<dbReference type="RefSeq" id="WP_013964131.1">
    <property type="nucleotide sequence ID" value="NC_015730.1"/>
</dbReference>
<reference evidence="6 7" key="1">
    <citation type="journal article" date="2011" name="BMC Genomics">
        <title>Comparative genome analysis and genome-guided physiological analysis of Roseobacter litoralis.</title>
        <authorList>
            <person name="Kalhoefer D."/>
            <person name="Thole S."/>
            <person name="Voget S."/>
            <person name="Lehmann R."/>
            <person name="Liesegang H."/>
            <person name="Wollher A."/>
            <person name="Daniel R."/>
            <person name="Simon M."/>
            <person name="Brinkhoff T."/>
        </authorList>
    </citation>
    <scope>NUCLEOTIDE SEQUENCE [LARGE SCALE GENOMIC DNA]</scope>
    <source>
        <strain evidence="7">ATCC 49566 / DSM 6996 / JCM 21268 / NBRC 15278 / OCh 149</strain>
    </source>
</reference>
<comment type="subcellular location">
    <subcellularLocation>
        <location evidence="3">Secreted</location>
    </subcellularLocation>
    <subcellularLocation>
        <location evidence="3">Bacterial flagellum</location>
    </subcellularLocation>
</comment>
<dbReference type="InterPro" id="IPR046358">
    <property type="entry name" value="Flagellin_C"/>
</dbReference>
<evidence type="ECO:0000259" key="4">
    <source>
        <dbReference type="Pfam" id="PF00669"/>
    </source>
</evidence>
<organism evidence="6 7">
    <name type="scientific">Roseobacter litoralis (strain ATCC 49566 / DSM 6996 / JCM 21268 / NBRC 15278 / OCh 149)</name>
    <dbReference type="NCBI Taxonomy" id="391595"/>
    <lineage>
        <taxon>Bacteria</taxon>
        <taxon>Pseudomonadati</taxon>
        <taxon>Pseudomonadota</taxon>
        <taxon>Alphaproteobacteria</taxon>
        <taxon>Rhodobacterales</taxon>
        <taxon>Roseobacteraceae</taxon>
        <taxon>Roseobacter</taxon>
    </lineage>
</organism>
<name>F7ZIC3_ROSLO</name>
<dbReference type="GO" id="GO:0005198">
    <property type="term" value="F:structural molecule activity"/>
    <property type="evidence" value="ECO:0007669"/>
    <property type="project" value="UniProtKB-UniRule"/>
</dbReference>
<dbReference type="KEGG" id="rli:RLO149_c043660"/>
<dbReference type="GO" id="GO:0005576">
    <property type="term" value="C:extracellular region"/>
    <property type="evidence" value="ECO:0007669"/>
    <property type="project" value="UniProtKB-SubCell"/>
</dbReference>